<gene>
    <name evidence="2" type="ORF">Bca52824_026494</name>
</gene>
<protein>
    <recommendedName>
        <fullName evidence="1">F-box domain-containing protein</fullName>
    </recommendedName>
</protein>
<name>A0A8X7SHT9_BRACI</name>
<dbReference type="InterPro" id="IPR013187">
    <property type="entry name" value="F-box-assoc_dom_typ3"/>
</dbReference>
<dbReference type="Gene3D" id="1.20.1280.50">
    <property type="match status" value="1"/>
</dbReference>
<dbReference type="NCBIfam" id="TIGR01640">
    <property type="entry name" value="F_box_assoc_1"/>
    <property type="match status" value="1"/>
</dbReference>
<evidence type="ECO:0000259" key="1">
    <source>
        <dbReference type="SMART" id="SM00256"/>
    </source>
</evidence>
<dbReference type="InterPro" id="IPR017451">
    <property type="entry name" value="F-box-assoc_interact_dom"/>
</dbReference>
<dbReference type="EMBL" id="JAAMPC010000006">
    <property type="protein sequence ID" value="KAG2306746.1"/>
    <property type="molecule type" value="Genomic_DNA"/>
</dbReference>
<dbReference type="CDD" id="cd22157">
    <property type="entry name" value="F-box_AtFBW1-like"/>
    <property type="match status" value="1"/>
</dbReference>
<dbReference type="Proteomes" id="UP000886595">
    <property type="component" value="Unassembled WGS sequence"/>
</dbReference>
<dbReference type="SMART" id="SM00256">
    <property type="entry name" value="FBOX"/>
    <property type="match status" value="1"/>
</dbReference>
<dbReference type="AlphaFoldDB" id="A0A8X7SHT9"/>
<evidence type="ECO:0000313" key="3">
    <source>
        <dbReference type="Proteomes" id="UP000886595"/>
    </source>
</evidence>
<evidence type="ECO:0000313" key="2">
    <source>
        <dbReference type="EMBL" id="KAG2306746.1"/>
    </source>
</evidence>
<proteinExistence type="predicted"/>
<dbReference type="InterPro" id="IPR001810">
    <property type="entry name" value="F-box_dom"/>
</dbReference>
<comment type="caution">
    <text evidence="2">The sequence shown here is derived from an EMBL/GenBank/DDBJ whole genome shotgun (WGS) entry which is preliminary data.</text>
</comment>
<accession>A0A8X7SHT9</accession>
<keyword evidence="3" id="KW-1185">Reference proteome</keyword>
<dbReference type="PANTHER" id="PTHR31111">
    <property type="entry name" value="BNAA05G37150D PROTEIN-RELATED"/>
    <property type="match status" value="1"/>
</dbReference>
<dbReference type="PANTHER" id="PTHR31111:SF14">
    <property type="entry name" value="F-BOX ASSOCIATED DOMAIN-CONTAINING PROTEIN"/>
    <property type="match status" value="1"/>
</dbReference>
<dbReference type="SUPFAM" id="SSF81383">
    <property type="entry name" value="F-box domain"/>
    <property type="match status" value="1"/>
</dbReference>
<dbReference type="Pfam" id="PF08268">
    <property type="entry name" value="FBA_3"/>
    <property type="match status" value="1"/>
</dbReference>
<reference evidence="2 3" key="1">
    <citation type="submission" date="2020-02" db="EMBL/GenBank/DDBJ databases">
        <authorList>
            <person name="Ma Q."/>
            <person name="Huang Y."/>
            <person name="Song X."/>
            <person name="Pei D."/>
        </authorList>
    </citation>
    <scope>NUCLEOTIDE SEQUENCE [LARGE SCALE GENOMIC DNA]</scope>
    <source>
        <strain evidence="2">Sxm20200214</strain>
        <tissue evidence="2">Leaf</tissue>
    </source>
</reference>
<organism evidence="2 3">
    <name type="scientific">Brassica carinata</name>
    <name type="common">Ethiopian mustard</name>
    <name type="synonym">Abyssinian cabbage</name>
    <dbReference type="NCBI Taxonomy" id="52824"/>
    <lineage>
        <taxon>Eukaryota</taxon>
        <taxon>Viridiplantae</taxon>
        <taxon>Streptophyta</taxon>
        <taxon>Embryophyta</taxon>
        <taxon>Tracheophyta</taxon>
        <taxon>Spermatophyta</taxon>
        <taxon>Magnoliopsida</taxon>
        <taxon>eudicotyledons</taxon>
        <taxon>Gunneridae</taxon>
        <taxon>Pentapetalae</taxon>
        <taxon>rosids</taxon>
        <taxon>malvids</taxon>
        <taxon>Brassicales</taxon>
        <taxon>Brassicaceae</taxon>
        <taxon>Brassiceae</taxon>
        <taxon>Brassica</taxon>
    </lineage>
</organism>
<dbReference type="InterPro" id="IPR036047">
    <property type="entry name" value="F-box-like_dom_sf"/>
</dbReference>
<dbReference type="Pfam" id="PF00646">
    <property type="entry name" value="F-box"/>
    <property type="match status" value="1"/>
</dbReference>
<feature type="domain" description="F-box" evidence="1">
    <location>
        <begin position="30"/>
        <end position="69"/>
    </location>
</feature>
<dbReference type="OrthoDB" id="687122at2759"/>
<sequence length="410" mass="47463">MGSSFRLALIHVKRRKRKSRRRRPRTKIPMDVVIGEILTRLPAKSLMRFKCVSKLWSSLIRSQYFTNRFLAVSSRPRPRLYMCLAELTKSSSTVISAPQTSCSSFVVDHGLTAPRVGGYIWQNLRGFMCYTFYRKPRIYNPATRQLVTLPPVKSDFIPPDPWEHVQAISYYFGHDPVNDQYKVICSVAPNIMIMPEHWVFVLKARGSWKKMAPLTTPDFCPHIPAPTRRGLSINGVIYYLVLIDLYVYAVVSFDIRSEEFKMIRVPRRDHEDGLIPGRVNKVSLMEYDGKVIVLDSNHLTGKGMLDLWVLENAGNKEWSRKTLVLRPSQLHLVDNLIFKVGCTTQSGKVFFVPYNLLSPFRILCYDLPKNDMTKIEIKGIPDHWFSNDKTNTRFELMFMDQSESILYLDI</sequence>